<evidence type="ECO:0000259" key="4">
    <source>
        <dbReference type="PROSITE" id="PS50949"/>
    </source>
</evidence>
<dbReference type="CDD" id="cd07377">
    <property type="entry name" value="WHTH_GntR"/>
    <property type="match status" value="1"/>
</dbReference>
<dbReference type="PRINTS" id="PR00035">
    <property type="entry name" value="HTHGNTR"/>
</dbReference>
<keyword evidence="3" id="KW-0804">Transcription</keyword>
<dbReference type="SMART" id="SM00345">
    <property type="entry name" value="HTH_GNTR"/>
    <property type="match status" value="1"/>
</dbReference>
<dbReference type="PANTHER" id="PTHR43537">
    <property type="entry name" value="TRANSCRIPTIONAL REGULATOR, GNTR FAMILY"/>
    <property type="match status" value="1"/>
</dbReference>
<dbReference type="PANTHER" id="PTHR43537:SF5">
    <property type="entry name" value="UXU OPERON TRANSCRIPTIONAL REGULATOR"/>
    <property type="match status" value="1"/>
</dbReference>
<evidence type="ECO:0000313" key="6">
    <source>
        <dbReference type="Proteomes" id="UP001484097"/>
    </source>
</evidence>
<comment type="caution">
    <text evidence="5">The sequence shown here is derived from an EMBL/GenBank/DDBJ whole genome shotgun (WGS) entry which is preliminary data.</text>
</comment>
<dbReference type="Pfam" id="PF07729">
    <property type="entry name" value="FCD"/>
    <property type="match status" value="1"/>
</dbReference>
<evidence type="ECO:0000313" key="5">
    <source>
        <dbReference type="EMBL" id="MEO9247544.1"/>
    </source>
</evidence>
<dbReference type="InterPro" id="IPR011711">
    <property type="entry name" value="GntR_C"/>
</dbReference>
<feature type="domain" description="HTH gntR-type" evidence="4">
    <location>
        <begin position="16"/>
        <end position="84"/>
    </location>
</feature>
<dbReference type="InterPro" id="IPR008920">
    <property type="entry name" value="TF_FadR/GntR_C"/>
</dbReference>
<dbReference type="InterPro" id="IPR036390">
    <property type="entry name" value="WH_DNA-bd_sf"/>
</dbReference>
<evidence type="ECO:0000256" key="2">
    <source>
        <dbReference type="ARBA" id="ARBA00023125"/>
    </source>
</evidence>
<dbReference type="Pfam" id="PF00392">
    <property type="entry name" value="GntR"/>
    <property type="match status" value="1"/>
</dbReference>
<dbReference type="PROSITE" id="PS50949">
    <property type="entry name" value="HTH_GNTR"/>
    <property type="match status" value="1"/>
</dbReference>
<dbReference type="Gene3D" id="1.20.120.530">
    <property type="entry name" value="GntR ligand-binding domain-like"/>
    <property type="match status" value="1"/>
</dbReference>
<dbReference type="EMBL" id="JBDXMX010000003">
    <property type="protein sequence ID" value="MEO9247544.1"/>
    <property type="molecule type" value="Genomic_DNA"/>
</dbReference>
<sequence>MAGQDKDHRTSRVTRARLYEQLMERILDFVDAEDLRPGERLPPERDLADQFGVSRATLAQALVALEVLGVIDVRHGTGAVLVYRPNATTLLRQLREHRNLMPDIVEARSTIEVKLAALAAERRTTEDLAEIDAAIEAMAREIDRGDRGVGGDERFHGAITQAAHSGVLSQMMDFLSERIRETRIESLGQPGRPQVSLEAHRAIAEGIRRGDPREAAAAMERHIAVVSDVPLLLDAEGRPDA</sequence>
<keyword evidence="1" id="KW-0805">Transcription regulation</keyword>
<evidence type="ECO:0000256" key="3">
    <source>
        <dbReference type="ARBA" id="ARBA00023163"/>
    </source>
</evidence>
<organism evidence="5 6">
    <name type="scientific">Citricoccus nitrophenolicus</name>
    <dbReference type="NCBI Taxonomy" id="863575"/>
    <lineage>
        <taxon>Bacteria</taxon>
        <taxon>Bacillati</taxon>
        <taxon>Actinomycetota</taxon>
        <taxon>Actinomycetes</taxon>
        <taxon>Micrococcales</taxon>
        <taxon>Micrococcaceae</taxon>
        <taxon>Citricoccus</taxon>
    </lineage>
</organism>
<keyword evidence="2" id="KW-0238">DNA-binding</keyword>
<dbReference type="SUPFAM" id="SSF46785">
    <property type="entry name" value="Winged helix' DNA-binding domain"/>
    <property type="match status" value="1"/>
</dbReference>
<protein>
    <submittedName>
        <fullName evidence="5">FadR/GntR family transcriptional regulator</fullName>
    </submittedName>
</protein>
<dbReference type="RefSeq" id="WP_309817467.1">
    <property type="nucleotide sequence ID" value="NZ_JBDXMX010000003.1"/>
</dbReference>
<dbReference type="InterPro" id="IPR000524">
    <property type="entry name" value="Tscrpt_reg_HTH_GntR"/>
</dbReference>
<accession>A0ABV0IHA2</accession>
<dbReference type="SMART" id="SM00895">
    <property type="entry name" value="FCD"/>
    <property type="match status" value="1"/>
</dbReference>
<dbReference type="Proteomes" id="UP001484097">
    <property type="component" value="Unassembled WGS sequence"/>
</dbReference>
<dbReference type="InterPro" id="IPR036388">
    <property type="entry name" value="WH-like_DNA-bd_sf"/>
</dbReference>
<gene>
    <name evidence="5" type="ORF">ABDK96_07620</name>
</gene>
<dbReference type="Gene3D" id="1.10.10.10">
    <property type="entry name" value="Winged helix-like DNA-binding domain superfamily/Winged helix DNA-binding domain"/>
    <property type="match status" value="1"/>
</dbReference>
<reference evidence="5 6" key="1">
    <citation type="submission" date="2024-05" db="EMBL/GenBank/DDBJ databases">
        <authorList>
            <person name="Yi C."/>
        </authorList>
    </citation>
    <scope>NUCLEOTIDE SEQUENCE [LARGE SCALE GENOMIC DNA]</scope>
    <source>
        <strain evidence="5 6">XS13</strain>
    </source>
</reference>
<name>A0ABV0IHA2_9MICC</name>
<proteinExistence type="predicted"/>
<evidence type="ECO:0000256" key="1">
    <source>
        <dbReference type="ARBA" id="ARBA00023015"/>
    </source>
</evidence>
<dbReference type="SUPFAM" id="SSF48008">
    <property type="entry name" value="GntR ligand-binding domain-like"/>
    <property type="match status" value="1"/>
</dbReference>
<keyword evidence="6" id="KW-1185">Reference proteome</keyword>